<sequence>MAAVPAHVPGDCQNWFRFERLSNWAVRSKHRRSFLRNPDRFDGEEQPAPGAACSTRCPVETFVGRETWPQILECCAKSRHSNSLRSAATRKTCVPITSAMASFKVLVALLALAAVAVSAQNSTGPTGAPMGSTAAPMGSTAAPAGNSSAPAITDADILQFALNLEYLEAEFYSWAAFGQGLSAADAGNGPASVGGQKALLSPAVQAYATEIANDEINHVRFLRSALTAAGATPVARPLINIGTAFAGAANLALSAALNGSMLSPAFSPYGSDVVFLHGAFIFEDVGVSAYSGAAPAITNKAYLAPAAGILAVEAYHAGIVRLALSQIGNQYVFPYGAPVTTIVNAISALRGAVGGGNDVGITRNGTLQLVYATNDTSIAYARTPAQVLSIVYGGNMTGGLFFPNGLNGNIK</sequence>
<dbReference type="Proteomes" id="UP000054558">
    <property type="component" value="Unassembled WGS sequence"/>
</dbReference>
<dbReference type="PANTHER" id="PTHR31694">
    <property type="entry name" value="DESICCATION-LIKE PROTEIN"/>
    <property type="match status" value="1"/>
</dbReference>
<keyword evidence="3" id="KW-1185">Reference proteome</keyword>
<dbReference type="AlphaFoldDB" id="A0A1Y1HIN3"/>
<dbReference type="OMA" id="MDKEWAR"/>
<proteinExistence type="predicted"/>
<dbReference type="OrthoDB" id="1001765at2759"/>
<evidence type="ECO:0000313" key="3">
    <source>
        <dbReference type="Proteomes" id="UP000054558"/>
    </source>
</evidence>
<protein>
    <recommendedName>
        <fullName evidence="4">Desiccation-related protein PCC13-62</fullName>
    </recommendedName>
</protein>
<dbReference type="SUPFAM" id="SSF47240">
    <property type="entry name" value="Ferritin-like"/>
    <property type="match status" value="1"/>
</dbReference>
<evidence type="ECO:0000313" key="2">
    <source>
        <dbReference type="EMBL" id="GAQ78355.1"/>
    </source>
</evidence>
<dbReference type="InterPro" id="IPR052965">
    <property type="entry name" value="Pigment-catalase-like"/>
</dbReference>
<accession>A0A1Y1HIN3</accession>
<dbReference type="PANTHER" id="PTHR31694:SF26">
    <property type="entry name" value="OS05G0151100 PROTEIN"/>
    <property type="match status" value="1"/>
</dbReference>
<reference evidence="2 3" key="1">
    <citation type="journal article" date="2014" name="Nat. Commun.">
        <title>Klebsormidium flaccidum genome reveals primary factors for plant terrestrial adaptation.</title>
        <authorList>
            <person name="Hori K."/>
            <person name="Maruyama F."/>
            <person name="Fujisawa T."/>
            <person name="Togashi T."/>
            <person name="Yamamoto N."/>
            <person name="Seo M."/>
            <person name="Sato S."/>
            <person name="Yamada T."/>
            <person name="Mori H."/>
            <person name="Tajima N."/>
            <person name="Moriyama T."/>
            <person name="Ikeuchi M."/>
            <person name="Watanabe M."/>
            <person name="Wada H."/>
            <person name="Kobayashi K."/>
            <person name="Saito M."/>
            <person name="Masuda T."/>
            <person name="Sasaki-Sekimoto Y."/>
            <person name="Mashiguchi K."/>
            <person name="Awai K."/>
            <person name="Shimojima M."/>
            <person name="Masuda S."/>
            <person name="Iwai M."/>
            <person name="Nobusawa T."/>
            <person name="Narise T."/>
            <person name="Kondo S."/>
            <person name="Saito H."/>
            <person name="Sato R."/>
            <person name="Murakawa M."/>
            <person name="Ihara Y."/>
            <person name="Oshima-Yamada Y."/>
            <person name="Ohtaka K."/>
            <person name="Satoh M."/>
            <person name="Sonobe K."/>
            <person name="Ishii M."/>
            <person name="Ohtani R."/>
            <person name="Kanamori-Sato M."/>
            <person name="Honoki R."/>
            <person name="Miyazaki D."/>
            <person name="Mochizuki H."/>
            <person name="Umetsu J."/>
            <person name="Higashi K."/>
            <person name="Shibata D."/>
            <person name="Kamiya Y."/>
            <person name="Sato N."/>
            <person name="Nakamura Y."/>
            <person name="Tabata S."/>
            <person name="Ida S."/>
            <person name="Kurokawa K."/>
            <person name="Ohta H."/>
        </authorList>
    </citation>
    <scope>NUCLEOTIDE SEQUENCE [LARGE SCALE GENOMIC DNA]</scope>
    <source>
        <strain evidence="2 3">NIES-2285</strain>
    </source>
</reference>
<dbReference type="InterPro" id="IPR009078">
    <property type="entry name" value="Ferritin-like_SF"/>
</dbReference>
<feature type="region of interest" description="Disordered" evidence="1">
    <location>
        <begin position="123"/>
        <end position="145"/>
    </location>
</feature>
<name>A0A1Y1HIN3_KLENI</name>
<dbReference type="EMBL" id="DF236961">
    <property type="protein sequence ID" value="GAQ78355.1"/>
    <property type="molecule type" value="Genomic_DNA"/>
</dbReference>
<dbReference type="Pfam" id="PF13668">
    <property type="entry name" value="Ferritin_2"/>
    <property type="match status" value="1"/>
</dbReference>
<organism evidence="2 3">
    <name type="scientific">Klebsormidium nitens</name>
    <name type="common">Green alga</name>
    <name type="synonym">Ulothrix nitens</name>
    <dbReference type="NCBI Taxonomy" id="105231"/>
    <lineage>
        <taxon>Eukaryota</taxon>
        <taxon>Viridiplantae</taxon>
        <taxon>Streptophyta</taxon>
        <taxon>Klebsormidiophyceae</taxon>
        <taxon>Klebsormidiales</taxon>
        <taxon>Klebsormidiaceae</taxon>
        <taxon>Klebsormidium</taxon>
    </lineage>
</organism>
<gene>
    <name evidence="2" type="ORF">KFL_000120030</name>
</gene>
<evidence type="ECO:0000256" key="1">
    <source>
        <dbReference type="SAM" id="MobiDB-lite"/>
    </source>
</evidence>
<evidence type="ECO:0008006" key="4">
    <source>
        <dbReference type="Google" id="ProtNLM"/>
    </source>
</evidence>